<evidence type="ECO:0000256" key="5">
    <source>
        <dbReference type="SAM" id="MobiDB-lite"/>
    </source>
</evidence>
<gene>
    <name evidence="7" type="ORF">VF00_C0001G0024</name>
</gene>
<keyword evidence="3" id="KW-0862">Zinc</keyword>
<evidence type="ECO:0000256" key="3">
    <source>
        <dbReference type="ARBA" id="ARBA00022833"/>
    </source>
</evidence>
<feature type="zinc finger region" description="dksA C4-type" evidence="4">
    <location>
        <begin position="98"/>
        <end position="122"/>
    </location>
</feature>
<dbReference type="PANTHER" id="PTHR33823">
    <property type="entry name" value="RNA POLYMERASE-BINDING TRANSCRIPTION FACTOR DKSA-RELATED"/>
    <property type="match status" value="1"/>
</dbReference>
<proteinExistence type="predicted"/>
<dbReference type="Gene3D" id="1.20.120.910">
    <property type="entry name" value="DksA, coiled-coil domain"/>
    <property type="match status" value="1"/>
</dbReference>
<reference evidence="7 8" key="1">
    <citation type="journal article" date="2015" name="Nature">
        <title>rRNA introns, odd ribosomes, and small enigmatic genomes across a large radiation of phyla.</title>
        <authorList>
            <person name="Brown C.T."/>
            <person name="Hug L.A."/>
            <person name="Thomas B.C."/>
            <person name="Sharon I."/>
            <person name="Castelle C.J."/>
            <person name="Singh A."/>
            <person name="Wilkins M.J."/>
            <person name="Williams K.H."/>
            <person name="Banfield J.F."/>
        </authorList>
    </citation>
    <scope>NUCLEOTIDE SEQUENCE [LARGE SCALE GENOMIC DNA]</scope>
</reference>
<dbReference type="GO" id="GO:0008270">
    <property type="term" value="F:zinc ion binding"/>
    <property type="evidence" value="ECO:0007669"/>
    <property type="project" value="UniProtKB-KW"/>
</dbReference>
<protein>
    <recommendedName>
        <fullName evidence="6">Zinc finger DksA/TraR C4-type domain-containing protein</fullName>
    </recommendedName>
</protein>
<dbReference type="InterPro" id="IPR000962">
    <property type="entry name" value="Znf_DskA_TraR"/>
</dbReference>
<sequence length="124" mass="13956">MHSRYSQAFLDEQQKILLQQKASLEEQLGQISRYDEASGTYIALQPDYDSGTVEDSADNSGESEVFQEREAQVSDLEKSLAEVTVALKKIDEGAYGRCETTGDWINEERLKVYPAARTCTEDHT</sequence>
<keyword evidence="1" id="KW-0479">Metal-binding</keyword>
<evidence type="ECO:0000256" key="2">
    <source>
        <dbReference type="ARBA" id="ARBA00022771"/>
    </source>
</evidence>
<name>A0A0G2A4C8_UNCK3</name>
<dbReference type="PANTHER" id="PTHR33823:SF5">
    <property type="entry name" value="DNAK SUPPRESSOR PROTEIN"/>
    <property type="match status" value="1"/>
</dbReference>
<keyword evidence="2" id="KW-0863">Zinc-finger</keyword>
<evidence type="ECO:0000256" key="1">
    <source>
        <dbReference type="ARBA" id="ARBA00022723"/>
    </source>
</evidence>
<dbReference type="EMBL" id="LCRB01000001">
    <property type="protein sequence ID" value="KKW27089.1"/>
    <property type="molecule type" value="Genomic_DNA"/>
</dbReference>
<organism evidence="7 8">
    <name type="scientific">candidate division Kazan bacterium GW2011_GWB1_52_7</name>
    <dbReference type="NCBI Taxonomy" id="1620414"/>
    <lineage>
        <taxon>Bacteria</taxon>
        <taxon>Bacteria division Kazan-3B-28</taxon>
    </lineage>
</organism>
<dbReference type="Pfam" id="PF01258">
    <property type="entry name" value="zf-dskA_traR"/>
    <property type="match status" value="1"/>
</dbReference>
<comment type="caution">
    <text evidence="7">The sequence shown here is derived from an EMBL/GenBank/DDBJ whole genome shotgun (WGS) entry which is preliminary data.</text>
</comment>
<evidence type="ECO:0000313" key="8">
    <source>
        <dbReference type="Proteomes" id="UP000034913"/>
    </source>
</evidence>
<evidence type="ECO:0000313" key="7">
    <source>
        <dbReference type="EMBL" id="KKW27089.1"/>
    </source>
</evidence>
<evidence type="ECO:0000256" key="4">
    <source>
        <dbReference type="PROSITE-ProRule" id="PRU00510"/>
    </source>
</evidence>
<feature type="region of interest" description="Disordered" evidence="5">
    <location>
        <begin position="46"/>
        <end position="66"/>
    </location>
</feature>
<accession>A0A0G2A4C8</accession>
<feature type="domain" description="Zinc finger DksA/TraR C4-type" evidence="6">
    <location>
        <begin position="93"/>
        <end position="121"/>
    </location>
</feature>
<dbReference type="Proteomes" id="UP000034913">
    <property type="component" value="Unassembled WGS sequence"/>
</dbReference>
<evidence type="ECO:0000259" key="6">
    <source>
        <dbReference type="Pfam" id="PF01258"/>
    </source>
</evidence>
<dbReference type="PROSITE" id="PS51128">
    <property type="entry name" value="ZF_DKSA_2"/>
    <property type="match status" value="1"/>
</dbReference>
<dbReference type="AlphaFoldDB" id="A0A0G2A4C8"/>